<dbReference type="AlphaFoldDB" id="A0A0B2URP5"/>
<dbReference type="InterPro" id="IPR018998">
    <property type="entry name" value="EndoU_C"/>
</dbReference>
<dbReference type="GO" id="GO:0003723">
    <property type="term" value="F:RNA binding"/>
    <property type="evidence" value="ECO:0007669"/>
    <property type="project" value="UniProtKB-UniRule"/>
</dbReference>
<evidence type="ECO:0000256" key="3">
    <source>
        <dbReference type="ARBA" id="ARBA00011245"/>
    </source>
</evidence>
<comment type="subunit">
    <text evidence="3 11">Monomer.</text>
</comment>
<reference evidence="13 14" key="1">
    <citation type="submission" date="2014-11" db="EMBL/GenBank/DDBJ databases">
        <title>Genetic blueprint of the zoonotic pathogen Toxocara canis.</title>
        <authorList>
            <person name="Zhu X.-Q."/>
            <person name="Korhonen P.K."/>
            <person name="Cai H."/>
            <person name="Young N.D."/>
            <person name="Nejsum P."/>
            <person name="von Samson-Himmelstjerna G."/>
            <person name="Boag P.R."/>
            <person name="Tan P."/>
            <person name="Li Q."/>
            <person name="Min J."/>
            <person name="Yang Y."/>
            <person name="Wang X."/>
            <person name="Fang X."/>
            <person name="Hall R.S."/>
            <person name="Hofmann A."/>
            <person name="Sternberg P.W."/>
            <person name="Jex A.R."/>
            <person name="Gasser R.B."/>
        </authorList>
    </citation>
    <scope>NUCLEOTIDE SEQUENCE [LARGE SCALE GENOMIC DNA]</scope>
    <source>
        <strain evidence="13">PN_DK_2014</strain>
    </source>
</reference>
<feature type="domain" description="EndoU" evidence="12">
    <location>
        <begin position="1"/>
        <end position="108"/>
    </location>
</feature>
<dbReference type="GO" id="GO:0004521">
    <property type="term" value="F:RNA endonuclease activity"/>
    <property type="evidence" value="ECO:0007669"/>
    <property type="project" value="UniProtKB-UniRule"/>
</dbReference>
<keyword evidence="5 11" id="KW-0479">Metal-binding</keyword>
<name>A0A0B2URP5_TOXCA</name>
<keyword evidence="14" id="KW-1185">Reference proteome</keyword>
<evidence type="ECO:0000256" key="7">
    <source>
        <dbReference type="ARBA" id="ARBA00022801"/>
    </source>
</evidence>
<evidence type="ECO:0000256" key="8">
    <source>
        <dbReference type="ARBA" id="ARBA00022884"/>
    </source>
</evidence>
<organism evidence="13 14">
    <name type="scientific">Toxocara canis</name>
    <name type="common">Canine roundworm</name>
    <dbReference type="NCBI Taxonomy" id="6265"/>
    <lineage>
        <taxon>Eukaryota</taxon>
        <taxon>Metazoa</taxon>
        <taxon>Ecdysozoa</taxon>
        <taxon>Nematoda</taxon>
        <taxon>Chromadorea</taxon>
        <taxon>Rhabditida</taxon>
        <taxon>Spirurina</taxon>
        <taxon>Ascaridomorpha</taxon>
        <taxon>Ascaridoidea</taxon>
        <taxon>Toxocaridae</taxon>
        <taxon>Toxocara</taxon>
    </lineage>
</organism>
<comment type="similarity">
    <text evidence="2 11">Belongs to the ENDOU family.</text>
</comment>
<dbReference type="OrthoDB" id="430326at2759"/>
<protein>
    <submittedName>
        <fullName evidence="13">Poly(U)-specific endoribonuclease-B</fullName>
    </submittedName>
</protein>
<evidence type="ECO:0000256" key="4">
    <source>
        <dbReference type="ARBA" id="ARBA00022722"/>
    </source>
</evidence>
<comment type="caution">
    <text evidence="13">The sequence shown here is derived from an EMBL/GenBank/DDBJ whole genome shotgun (WGS) entry which is preliminary data.</text>
</comment>
<dbReference type="EMBL" id="JPKZ01020640">
    <property type="protein sequence ID" value="KHN71782.1"/>
    <property type="molecule type" value="Genomic_DNA"/>
</dbReference>
<dbReference type="PANTHER" id="PTHR12439">
    <property type="entry name" value="PLACENTAL PROTEIN 11-RELATED"/>
    <property type="match status" value="1"/>
</dbReference>
<dbReference type="SUPFAM" id="SSF142877">
    <property type="entry name" value="EndoU-like"/>
    <property type="match status" value="1"/>
</dbReference>
<sequence length="108" mass="12468">MNILTQRIFFPRFSTNLSWDCLIDKSFAAKVIFLDFIGFEHVFMGERTEKRIVGGHHSWVIFYLEEKGGEINYNGYKRHDGDLSGVIQYTWLHNLKHVGGFNIGTSPG</sequence>
<evidence type="ECO:0000313" key="14">
    <source>
        <dbReference type="Proteomes" id="UP000031036"/>
    </source>
</evidence>
<dbReference type="GO" id="GO:0046872">
    <property type="term" value="F:metal ion binding"/>
    <property type="evidence" value="ECO:0007669"/>
    <property type="project" value="UniProtKB-UniRule"/>
</dbReference>
<gene>
    <name evidence="13" type="primary">endou-b</name>
    <name evidence="13" type="ORF">Tcan_00306</name>
</gene>
<evidence type="ECO:0000256" key="9">
    <source>
        <dbReference type="ARBA" id="ARBA00023211"/>
    </source>
</evidence>
<dbReference type="Pfam" id="PF09412">
    <property type="entry name" value="XendoU"/>
    <property type="match status" value="1"/>
</dbReference>
<feature type="non-terminal residue" evidence="13">
    <location>
        <position position="108"/>
    </location>
</feature>
<keyword evidence="10" id="KW-0456">Lyase</keyword>
<evidence type="ECO:0000259" key="12">
    <source>
        <dbReference type="PROSITE" id="PS51959"/>
    </source>
</evidence>
<evidence type="ECO:0000256" key="11">
    <source>
        <dbReference type="RuleBase" id="RU367085"/>
    </source>
</evidence>
<evidence type="ECO:0000256" key="10">
    <source>
        <dbReference type="ARBA" id="ARBA00023239"/>
    </source>
</evidence>
<keyword evidence="8 11" id="KW-0694">RNA-binding</keyword>
<evidence type="ECO:0000256" key="2">
    <source>
        <dbReference type="ARBA" id="ARBA00010168"/>
    </source>
</evidence>
<keyword evidence="4 11" id="KW-0540">Nuclease</keyword>
<dbReference type="Proteomes" id="UP000031036">
    <property type="component" value="Unassembled WGS sequence"/>
</dbReference>
<keyword evidence="9 11" id="KW-0464">Manganese</keyword>
<comment type="cofactor">
    <cofactor evidence="1 11">
        <name>Mn(2+)</name>
        <dbReference type="ChEBI" id="CHEBI:29035"/>
    </cofactor>
</comment>
<dbReference type="InterPro" id="IPR037227">
    <property type="entry name" value="EndoU-like"/>
</dbReference>
<dbReference type="GO" id="GO:0016787">
    <property type="term" value="F:hydrolase activity"/>
    <property type="evidence" value="ECO:0007669"/>
    <property type="project" value="UniProtKB-KW"/>
</dbReference>
<keyword evidence="6 11" id="KW-0255">Endonuclease</keyword>
<evidence type="ECO:0000256" key="6">
    <source>
        <dbReference type="ARBA" id="ARBA00022759"/>
    </source>
</evidence>
<keyword evidence="7 11" id="KW-0378">Hydrolase</keyword>
<dbReference type="InterPro" id="IPR039787">
    <property type="entry name" value="ENDOU"/>
</dbReference>
<evidence type="ECO:0000256" key="5">
    <source>
        <dbReference type="ARBA" id="ARBA00022723"/>
    </source>
</evidence>
<evidence type="ECO:0000313" key="13">
    <source>
        <dbReference type="EMBL" id="KHN71782.1"/>
    </source>
</evidence>
<dbReference type="PANTHER" id="PTHR12439:SF11">
    <property type="entry name" value="URIDYLATE-SPECIFIC ENDORIBONUCLEASE"/>
    <property type="match status" value="1"/>
</dbReference>
<accession>A0A0B2URP5</accession>
<dbReference type="GO" id="GO:0016829">
    <property type="term" value="F:lyase activity"/>
    <property type="evidence" value="ECO:0007669"/>
    <property type="project" value="UniProtKB-KW"/>
</dbReference>
<proteinExistence type="inferred from homology"/>
<evidence type="ECO:0000256" key="1">
    <source>
        <dbReference type="ARBA" id="ARBA00001936"/>
    </source>
</evidence>
<dbReference type="OMA" id="PRIELWY"/>
<dbReference type="PROSITE" id="PS51959">
    <property type="entry name" value="ENDOU"/>
    <property type="match status" value="1"/>
</dbReference>